<keyword evidence="2 5" id="KW-0378">Hydrolase</keyword>
<accession>A0ABT6HLM3</accession>
<feature type="domain" description="Xaa-Pro dipeptidyl-peptidase C-terminal" evidence="4">
    <location>
        <begin position="317"/>
        <end position="527"/>
    </location>
</feature>
<dbReference type="PANTHER" id="PTHR22946:SF9">
    <property type="entry name" value="POLYKETIDE TRANSFERASE AF380"/>
    <property type="match status" value="1"/>
</dbReference>
<comment type="caution">
    <text evidence="5">The sequence shown here is derived from an EMBL/GenBank/DDBJ whole genome shotgun (WGS) entry which is preliminary data.</text>
</comment>
<dbReference type="Pfam" id="PF02129">
    <property type="entry name" value="Peptidase_S15"/>
    <property type="match status" value="1"/>
</dbReference>
<gene>
    <name evidence="5" type="ORF">QCN29_10250</name>
</gene>
<sequence>MRTALRTAAIGTVSAALLAGPAAAGAAAAPAPAVSPAVSPDAYGASGATGVRFVDIEGDGGTVLKANAVVPSDWDGRRRYPAIVLPTSWGLPQTEYLAQARKLADSGYVVVSYNTRGFWQSGGRVEVAGPPDVADASAVIDWTLANTPADPQRIGVAGVSYGAGISLLAAAHDKRIKAVVAMSGWADLIDSIYSGRTQHRQAVGLLGGAGYLTGRPSDEMKQILKDFLGSNLAREQQMIDWGWKRSPAAYVDRINDNGAAVMLGNAWGDTVFPPNQYASFYEKLTGPKRLEFRPGDHATPEGAGLLGLPNDVWTSAHRWFDRYLKGVDNGIDREQPVQLASRSGGAYEGYPDWKSVGATERKIALDGRKKIYANLDSGANGGTVILSSALDQFLKLPPMAVVPFLPRSFAAVWQSERYGSEQRLRGAAKLHTTVTSTKKSGTLVAYLYDVGPLGIGRLISNAPYTFHGETPGRPFNVDLELFATAYDVPAGHRLALVVDTVDPLYIEHNPSGAQLTFSSSAADPSYLSVPLRKK</sequence>
<evidence type="ECO:0000256" key="3">
    <source>
        <dbReference type="SAM" id="SignalP"/>
    </source>
</evidence>
<dbReference type="Gene3D" id="2.60.120.260">
    <property type="entry name" value="Galactose-binding domain-like"/>
    <property type="match status" value="1"/>
</dbReference>
<dbReference type="Proteomes" id="UP001223144">
    <property type="component" value="Unassembled WGS sequence"/>
</dbReference>
<dbReference type="InterPro" id="IPR029058">
    <property type="entry name" value="AB_hydrolase_fold"/>
</dbReference>
<dbReference type="InterPro" id="IPR008979">
    <property type="entry name" value="Galactose-bd-like_sf"/>
</dbReference>
<name>A0ABT6HLM3_9ACTN</name>
<dbReference type="InterPro" id="IPR050261">
    <property type="entry name" value="FrsA_esterase"/>
</dbReference>
<comment type="similarity">
    <text evidence="1">Belongs to the AB hydrolase superfamily.</text>
</comment>
<dbReference type="RefSeq" id="WP_279927630.1">
    <property type="nucleotide sequence ID" value="NZ_JARWBG010000009.1"/>
</dbReference>
<evidence type="ECO:0000256" key="1">
    <source>
        <dbReference type="ARBA" id="ARBA00008645"/>
    </source>
</evidence>
<evidence type="ECO:0000313" key="5">
    <source>
        <dbReference type="EMBL" id="MDH2389163.1"/>
    </source>
</evidence>
<dbReference type="SMART" id="SM00939">
    <property type="entry name" value="PepX_C"/>
    <property type="match status" value="1"/>
</dbReference>
<organism evidence="5 6">
    <name type="scientific">Streptomyces chengmaiensis</name>
    <dbReference type="NCBI Taxonomy" id="3040919"/>
    <lineage>
        <taxon>Bacteria</taxon>
        <taxon>Bacillati</taxon>
        <taxon>Actinomycetota</taxon>
        <taxon>Actinomycetes</taxon>
        <taxon>Kitasatosporales</taxon>
        <taxon>Streptomycetaceae</taxon>
        <taxon>Streptomyces</taxon>
    </lineage>
</organism>
<dbReference type="SUPFAM" id="SSF49785">
    <property type="entry name" value="Galactose-binding domain-like"/>
    <property type="match status" value="1"/>
</dbReference>
<reference evidence="5 6" key="1">
    <citation type="submission" date="2023-04" db="EMBL/GenBank/DDBJ databases">
        <title>Streptomyces chengmaiensis sp. nov. isolated from the stem of mangrove plant in Hainan.</title>
        <authorList>
            <person name="Huang X."/>
            <person name="Zhou S."/>
            <person name="Chu X."/>
            <person name="Xie Y."/>
            <person name="Lin Y."/>
        </authorList>
    </citation>
    <scope>NUCLEOTIDE SEQUENCE [LARGE SCALE GENOMIC DNA]</scope>
    <source>
        <strain evidence="5 6">HNM0663</strain>
    </source>
</reference>
<dbReference type="InterPro" id="IPR000383">
    <property type="entry name" value="Xaa-Pro-like_dom"/>
</dbReference>
<feature type="chain" id="PRO_5046783121" evidence="3">
    <location>
        <begin position="25"/>
        <end position="534"/>
    </location>
</feature>
<dbReference type="GO" id="GO:0016787">
    <property type="term" value="F:hydrolase activity"/>
    <property type="evidence" value="ECO:0007669"/>
    <property type="project" value="UniProtKB-KW"/>
</dbReference>
<dbReference type="SUPFAM" id="SSF53474">
    <property type="entry name" value="alpha/beta-Hydrolases"/>
    <property type="match status" value="1"/>
</dbReference>
<evidence type="ECO:0000259" key="4">
    <source>
        <dbReference type="SMART" id="SM00939"/>
    </source>
</evidence>
<dbReference type="InterPro" id="IPR013736">
    <property type="entry name" value="Xaa-Pro_dipept_C"/>
</dbReference>
<evidence type="ECO:0000313" key="6">
    <source>
        <dbReference type="Proteomes" id="UP001223144"/>
    </source>
</evidence>
<proteinExistence type="inferred from homology"/>
<keyword evidence="3" id="KW-0732">Signal</keyword>
<dbReference type="EMBL" id="JARWBG010000009">
    <property type="protein sequence ID" value="MDH2389163.1"/>
    <property type="molecule type" value="Genomic_DNA"/>
</dbReference>
<keyword evidence="6" id="KW-1185">Reference proteome</keyword>
<feature type="signal peptide" evidence="3">
    <location>
        <begin position="1"/>
        <end position="24"/>
    </location>
</feature>
<dbReference type="PANTHER" id="PTHR22946">
    <property type="entry name" value="DIENELACTONE HYDROLASE DOMAIN-CONTAINING PROTEIN-RELATED"/>
    <property type="match status" value="1"/>
</dbReference>
<evidence type="ECO:0000256" key="2">
    <source>
        <dbReference type="ARBA" id="ARBA00022801"/>
    </source>
</evidence>
<protein>
    <submittedName>
        <fullName evidence="5">CocE/NonD family hydrolase</fullName>
    </submittedName>
</protein>
<dbReference type="Pfam" id="PF08530">
    <property type="entry name" value="PepX_C"/>
    <property type="match status" value="1"/>
</dbReference>
<dbReference type="Gene3D" id="3.40.50.1820">
    <property type="entry name" value="alpha/beta hydrolase"/>
    <property type="match status" value="1"/>
</dbReference>